<dbReference type="OrthoDB" id="981508at2"/>
<dbReference type="Proteomes" id="UP000030960">
    <property type="component" value="Unassembled WGS sequence"/>
</dbReference>
<accession>A0A0B3S1L0</accession>
<dbReference type="EMBL" id="JSUQ01000004">
    <property type="protein sequence ID" value="KHQ54212.1"/>
    <property type="molecule type" value="Genomic_DNA"/>
</dbReference>
<evidence type="ECO:0000313" key="2">
    <source>
        <dbReference type="Proteomes" id="UP000030960"/>
    </source>
</evidence>
<sequence length="287" mass="31585">MTKTFFLGLGGQKCGSSWIQAYLARQPGSDFGRLGEYQAWEHRLGGVFARYRAPEPSALGKLRAHAKVALGALEPAAHLRWRLQRDEDAYFDYFAGLLSQQGITRTGDITPSYAALPVELLARIRDGFASRGVAVKLLFSMRDPVDRLRSHLRMEMEKGRLTEAPENEAPLRAFYATPEAEARSRYDRTLSAIEAVFDDGDVFLTPFETLFTANGIADLSRFAGVAVDAQAGMRAVNSRAKGSGLSEELEGEIARHYAPVYEAAARRLPQVAEAWPSARFVLAPTSA</sequence>
<keyword evidence="2" id="KW-1185">Reference proteome</keyword>
<dbReference type="STRING" id="561184.SAMN05216376_101393"/>
<gene>
    <name evidence="1" type="ORF">OA50_01443</name>
</gene>
<dbReference type="SUPFAM" id="SSF52540">
    <property type="entry name" value="P-loop containing nucleoside triphosphate hydrolases"/>
    <property type="match status" value="1"/>
</dbReference>
<proteinExistence type="predicted"/>
<name>A0A0B3S1L0_9RHOB</name>
<reference evidence="1 2" key="1">
    <citation type="submission" date="2014-10" db="EMBL/GenBank/DDBJ databases">
        <title>Genome sequence of Ponticoccus sp. strain UMTAT08 isolated from clonal culture of toxic dinoflagellate Alexandrium tamiyavanichii.</title>
        <authorList>
            <person name="Gan H.Y."/>
            <person name="Muhd D.-D."/>
            <person name="Mohd Noor M.E."/>
            <person name="Yeong Y.S."/>
            <person name="Usup G."/>
        </authorList>
    </citation>
    <scope>NUCLEOTIDE SEQUENCE [LARGE SCALE GENOMIC DNA]</scope>
    <source>
        <strain evidence="1 2">UMTAT08</strain>
    </source>
</reference>
<organism evidence="1 2">
    <name type="scientific">Mameliella alba</name>
    <dbReference type="NCBI Taxonomy" id="561184"/>
    <lineage>
        <taxon>Bacteria</taxon>
        <taxon>Pseudomonadati</taxon>
        <taxon>Pseudomonadota</taxon>
        <taxon>Alphaproteobacteria</taxon>
        <taxon>Rhodobacterales</taxon>
        <taxon>Roseobacteraceae</taxon>
        <taxon>Mameliella</taxon>
    </lineage>
</organism>
<comment type="caution">
    <text evidence="1">The sequence shown here is derived from an EMBL/GenBank/DDBJ whole genome shotgun (WGS) entry which is preliminary data.</text>
</comment>
<evidence type="ECO:0008006" key="3">
    <source>
        <dbReference type="Google" id="ProtNLM"/>
    </source>
</evidence>
<dbReference type="AlphaFoldDB" id="A0A0B3S1L0"/>
<protein>
    <recommendedName>
        <fullName evidence="3">Sulfotransferase family protein</fullName>
    </recommendedName>
</protein>
<evidence type="ECO:0000313" key="1">
    <source>
        <dbReference type="EMBL" id="KHQ54212.1"/>
    </source>
</evidence>
<dbReference type="InterPro" id="IPR027417">
    <property type="entry name" value="P-loop_NTPase"/>
</dbReference>
<dbReference type="RefSeq" id="WP_052244340.1">
    <property type="nucleotide sequence ID" value="NZ_JSUQ01000004.1"/>
</dbReference>
<dbReference type="Gene3D" id="3.40.50.300">
    <property type="entry name" value="P-loop containing nucleotide triphosphate hydrolases"/>
    <property type="match status" value="1"/>
</dbReference>